<evidence type="ECO:0000259" key="6">
    <source>
        <dbReference type="Pfam" id="PF08801"/>
    </source>
</evidence>
<dbReference type="PANTHER" id="PTHR10350">
    <property type="entry name" value="NUCLEAR PORE COMPLEX PROTEIN NUP155"/>
    <property type="match status" value="1"/>
</dbReference>
<sequence>MSEATLERLGSAQKLIAKWCQPGALALPDIKARLPPRDAPYEEHTQTDDPWASFSVLRRLPIPSAVFETITSRAPVATLSLFPAIARACITVENRVYLWDYANGQTAFEYHQLPDDQIILAAGLVKVKAGVFIPEIQHVLLLSTGLNAVEGRRVIVLGIAFSKDGSVRLYETAMGANTNGVAMRDIQGTDTGRVFMAGSDSCIYELIYQANEGWFSSRCYLYNVTQPRLSNLMPSFFKSEKTLQFFTLDTKRKLLYVLRQGDQIDAYSLPSDDSSRSPVHTGTMNGVTHGTGMMHSQQEIGPIVWLGPTEPDTRTNVCLVAVTEKGYRIYFDDFQRRSWAQLALRIPPGAARTSSNSFNGAPGLSMVNGLHMHGAAPALRKVTNAFYTNGVFMETFSSPDAGPQLYGVATGTPTSYTGAASAVSAWQESATLINLGQNGSPPVIAEVDAHLAARRSSETNGATTRPCAAEIISLPRVFLVLDSNGLTEIVERRPADILMSLIAGSSGGGGNGFTSTAPPILDYFNRYGSIDASMAALAIAARNNNLTTLPAHLGALDIRSISDEIQAHAIRVFFGPLGSWPADSRMPTTLMSSKSSRFEAQACYLATLVRGIWMQRLVPDAWLDPKKFKAENCSVPSSLLKDGQLEVTLNGLVPLCGFLQRHSQLFDTNISNDPNTIPAPPGAVNQTNERQESEQLRSLAQRTLEACHFILFLADHGLASIVQHGSDETRAKLSTLRFGDLVATHEGKLVANELVNALIEEQSGARSSVDAIADALQERCASFCSADDVRRYKASESLRNAVEMHKLLQSDDSSSSPAARDERRALIEQDAQLSLHLLMDSASQLPIEKVKQVCDTYQKLQFPHGAVQLALAAATACDPANVAVAYRADGCPVETSHRRALYEQRRGMYALVLDSLAASDSELDSATDALGNTNEQAARLHLNQVQKQRSELYAFVTQSSDPLFHEEFYTWLLARGRTNQLLELQTPYLEPFLEGTPVLLNDESYDTYVRQLRDLLWQLHVRQGHFFAAAQTLDELAHSTSFALRLGERIEYLALGVGNAKSVRPSMQVNAQDVIALTTQLEEDLEVAQVQAKVLGALRPIDQLDWDQDEKARHVSVLHALDTELMDITTLYKEAAQPFGLLEQQLLILATSQYQDAELVASLWDALFLREHNASDPEHAHQAVAAMVTDVYASLGASEIACPVEILLSRLEQYALDTLNAVEGDPLPHSEFQWENFTALSTSPIDVGWAPLVMLQAGAFPEAIFDVIQALIRTAPPPWNTTHGLSFLLPDAAEFLSRWLDQALKQPSAMTYFPAHRVDEAANDYILQLNTRKFLRSDDAVDRRVEQLHSVVQRLQRTF</sequence>
<name>A0AAF0JCF0_9BASI</name>
<dbReference type="InterPro" id="IPR007187">
    <property type="entry name" value="Nucleoporin_Nup133/Nup155_C"/>
</dbReference>
<dbReference type="PANTHER" id="PTHR10350:SF6">
    <property type="entry name" value="NUCLEAR PORE COMPLEX PROTEIN NUP155"/>
    <property type="match status" value="1"/>
</dbReference>
<dbReference type="FunFam" id="1.25.40.440:FF:000001">
    <property type="entry name" value="Nuclear pore complex subunit"/>
    <property type="match status" value="1"/>
</dbReference>
<reference evidence="7" key="1">
    <citation type="submission" date="2023-02" db="EMBL/GenBank/DDBJ databases">
        <title>Mating type loci evolution in Malassezia.</title>
        <authorList>
            <person name="Coelho M.A."/>
        </authorList>
    </citation>
    <scope>NUCLEOTIDE SEQUENCE</scope>
    <source>
        <strain evidence="7">CBS 14136</strain>
    </source>
</reference>
<dbReference type="EMBL" id="CP118375">
    <property type="protein sequence ID" value="WFD41892.1"/>
    <property type="molecule type" value="Genomic_DNA"/>
</dbReference>
<dbReference type="InterPro" id="IPR042537">
    <property type="entry name" value="Nucleoporin_Nup155_C_2"/>
</dbReference>
<evidence type="ECO:0008006" key="9">
    <source>
        <dbReference type="Google" id="ProtNLM"/>
    </source>
</evidence>
<keyword evidence="8" id="KW-1185">Reference proteome</keyword>
<dbReference type="Gene3D" id="1.20.58.1780">
    <property type="match status" value="1"/>
</dbReference>
<keyword evidence="4" id="KW-0539">Nucleus</keyword>
<comment type="subcellular location">
    <subcellularLocation>
        <location evidence="1">Nucleus</location>
    </subcellularLocation>
</comment>
<dbReference type="InterPro" id="IPR042533">
    <property type="entry name" value="Nucleoporin_Nup155_C_1"/>
</dbReference>
<accession>A0AAF0JCF0</accession>
<dbReference type="Pfam" id="PF08801">
    <property type="entry name" value="Nucleoporin_N"/>
    <property type="match status" value="1"/>
</dbReference>
<dbReference type="Gene3D" id="1.25.40.450">
    <property type="entry name" value="Nucleoporin, helical domain, N-terminal subdomain"/>
    <property type="match status" value="1"/>
</dbReference>
<proteinExistence type="inferred from homology"/>
<evidence type="ECO:0000313" key="8">
    <source>
        <dbReference type="Proteomes" id="UP001214628"/>
    </source>
</evidence>
<dbReference type="Pfam" id="PF03177">
    <property type="entry name" value="Nucleoporin_C"/>
    <property type="match status" value="1"/>
</dbReference>
<comment type="similarity">
    <text evidence="2">Belongs to the non-repetitive/WGA-negative nucleoporin family.</text>
</comment>
<evidence type="ECO:0000256" key="4">
    <source>
        <dbReference type="ARBA" id="ARBA00023242"/>
    </source>
</evidence>
<dbReference type="Gene3D" id="1.25.40.440">
    <property type="entry name" value="Nucleoporin, helical domain, central subdomain"/>
    <property type="match status" value="1"/>
</dbReference>
<dbReference type="GO" id="GO:0036228">
    <property type="term" value="P:protein localization to nuclear inner membrane"/>
    <property type="evidence" value="ECO:0007669"/>
    <property type="project" value="TreeGrafter"/>
</dbReference>
<evidence type="ECO:0000259" key="5">
    <source>
        <dbReference type="Pfam" id="PF03177"/>
    </source>
</evidence>
<dbReference type="GO" id="GO:0000972">
    <property type="term" value="P:transcription-dependent tethering of RNA polymerase II gene DNA at nuclear periphery"/>
    <property type="evidence" value="ECO:0007669"/>
    <property type="project" value="TreeGrafter"/>
</dbReference>
<dbReference type="GO" id="GO:0044611">
    <property type="term" value="C:nuclear pore inner ring"/>
    <property type="evidence" value="ECO:0007669"/>
    <property type="project" value="TreeGrafter"/>
</dbReference>
<keyword evidence="3" id="KW-0813">Transport</keyword>
<organism evidence="7 8">
    <name type="scientific">Malassezia psittaci</name>
    <dbReference type="NCBI Taxonomy" id="1821823"/>
    <lineage>
        <taxon>Eukaryota</taxon>
        <taxon>Fungi</taxon>
        <taxon>Dikarya</taxon>
        <taxon>Basidiomycota</taxon>
        <taxon>Ustilaginomycotina</taxon>
        <taxon>Malasseziomycetes</taxon>
        <taxon>Malasseziales</taxon>
        <taxon>Malasseziaceae</taxon>
        <taxon>Malassezia</taxon>
    </lineage>
</organism>
<feature type="domain" description="Nucleoporin Nup133/Nup155-like N-terminal" evidence="6">
    <location>
        <begin position="55"/>
        <end position="331"/>
    </location>
</feature>
<evidence type="ECO:0000256" key="2">
    <source>
        <dbReference type="ARBA" id="ARBA00007373"/>
    </source>
</evidence>
<dbReference type="GO" id="GO:0017056">
    <property type="term" value="F:structural constituent of nuclear pore"/>
    <property type="evidence" value="ECO:0007669"/>
    <property type="project" value="InterPro"/>
</dbReference>
<dbReference type="GO" id="GO:0006405">
    <property type="term" value="P:RNA export from nucleus"/>
    <property type="evidence" value="ECO:0007669"/>
    <property type="project" value="TreeGrafter"/>
</dbReference>
<evidence type="ECO:0000313" key="7">
    <source>
        <dbReference type="EMBL" id="WFD41892.1"/>
    </source>
</evidence>
<dbReference type="Gene3D" id="1.20.120.1880">
    <property type="entry name" value="Nucleoporin, helical C-terminal domain"/>
    <property type="match status" value="1"/>
</dbReference>
<protein>
    <recommendedName>
        <fullName evidence="9">Nuclear pore complex, Nup155 component (D Nup154, sc Nup157/Nup170)</fullName>
    </recommendedName>
</protein>
<evidence type="ECO:0000256" key="3">
    <source>
        <dbReference type="ARBA" id="ARBA00022448"/>
    </source>
</evidence>
<dbReference type="InterPro" id="IPR042538">
    <property type="entry name" value="Nucleoporin_Nup155_C_3"/>
</dbReference>
<dbReference type="InterPro" id="IPR004870">
    <property type="entry name" value="Nucleoporin_Nup155"/>
</dbReference>
<dbReference type="Proteomes" id="UP001214628">
    <property type="component" value="Chromosome 1"/>
</dbReference>
<feature type="domain" description="Nucleoporin Nup133/Nup155-like C-terminal" evidence="5">
    <location>
        <begin position="595"/>
        <end position="1334"/>
    </location>
</feature>
<dbReference type="InterPro" id="IPR014908">
    <property type="entry name" value="Nucleoporin_Nup133/Nup155_N"/>
</dbReference>
<gene>
    <name evidence="7" type="ORF">MPSI1_000529</name>
</gene>
<evidence type="ECO:0000256" key="1">
    <source>
        <dbReference type="ARBA" id="ARBA00004123"/>
    </source>
</evidence>
<dbReference type="GO" id="GO:0006606">
    <property type="term" value="P:protein import into nucleus"/>
    <property type="evidence" value="ECO:0007669"/>
    <property type="project" value="TreeGrafter"/>
</dbReference>